<accession>A0A1B0FE08</accession>
<evidence type="ECO:0000256" key="3">
    <source>
        <dbReference type="SAM" id="Phobius"/>
    </source>
</evidence>
<feature type="compositionally biased region" description="Basic residues" evidence="2">
    <location>
        <begin position="276"/>
        <end position="287"/>
    </location>
</feature>
<dbReference type="EMBL" id="CCAG010009384">
    <property type="status" value="NOT_ANNOTATED_CDS"/>
    <property type="molecule type" value="Genomic_DNA"/>
</dbReference>
<name>A0A1B0FE08_GLOMM</name>
<evidence type="ECO:0000313" key="5">
    <source>
        <dbReference type="Proteomes" id="UP000092444"/>
    </source>
</evidence>
<reference evidence="4" key="1">
    <citation type="submission" date="2020-05" db="UniProtKB">
        <authorList>
            <consortium name="EnsemblMetazoa"/>
        </authorList>
    </citation>
    <scope>IDENTIFICATION</scope>
    <source>
        <strain evidence="4">Yale</strain>
    </source>
</reference>
<organism evidence="4 5">
    <name type="scientific">Glossina morsitans morsitans</name>
    <name type="common">Savannah tsetse fly</name>
    <dbReference type="NCBI Taxonomy" id="37546"/>
    <lineage>
        <taxon>Eukaryota</taxon>
        <taxon>Metazoa</taxon>
        <taxon>Ecdysozoa</taxon>
        <taxon>Arthropoda</taxon>
        <taxon>Hexapoda</taxon>
        <taxon>Insecta</taxon>
        <taxon>Pterygota</taxon>
        <taxon>Neoptera</taxon>
        <taxon>Endopterygota</taxon>
        <taxon>Diptera</taxon>
        <taxon>Brachycera</taxon>
        <taxon>Muscomorpha</taxon>
        <taxon>Hippoboscoidea</taxon>
        <taxon>Glossinidae</taxon>
        <taxon>Glossina</taxon>
    </lineage>
</organism>
<feature type="compositionally biased region" description="Low complexity" evidence="2">
    <location>
        <begin position="446"/>
        <end position="464"/>
    </location>
</feature>
<keyword evidence="3" id="KW-0472">Membrane</keyword>
<protein>
    <submittedName>
        <fullName evidence="4">Uncharacterized protein</fullName>
    </submittedName>
</protein>
<dbReference type="AlphaFoldDB" id="A0A1B0FE08"/>
<evidence type="ECO:0000313" key="4">
    <source>
        <dbReference type="EnsemblMetazoa" id="GMOY001834-PA"/>
    </source>
</evidence>
<feature type="compositionally biased region" description="Low complexity" evidence="2">
    <location>
        <begin position="385"/>
        <end position="399"/>
    </location>
</feature>
<feature type="region of interest" description="Disordered" evidence="2">
    <location>
        <begin position="276"/>
        <end position="315"/>
    </location>
</feature>
<dbReference type="InterPro" id="IPR051571">
    <property type="entry name" value="N-CoR_corepressor"/>
</dbReference>
<dbReference type="GO" id="GO:0000785">
    <property type="term" value="C:chromatin"/>
    <property type="evidence" value="ECO:0007669"/>
    <property type="project" value="TreeGrafter"/>
</dbReference>
<dbReference type="STRING" id="37546.A0A1B0FE08"/>
<feature type="transmembrane region" description="Helical" evidence="3">
    <location>
        <begin position="242"/>
        <end position="267"/>
    </location>
</feature>
<evidence type="ECO:0000256" key="2">
    <source>
        <dbReference type="SAM" id="MobiDB-lite"/>
    </source>
</evidence>
<evidence type="ECO:0000256" key="1">
    <source>
        <dbReference type="ARBA" id="ARBA00010097"/>
    </source>
</evidence>
<dbReference type="Proteomes" id="UP000092444">
    <property type="component" value="Unassembled WGS sequence"/>
</dbReference>
<dbReference type="GO" id="GO:0006357">
    <property type="term" value="P:regulation of transcription by RNA polymerase II"/>
    <property type="evidence" value="ECO:0007669"/>
    <property type="project" value="TreeGrafter"/>
</dbReference>
<dbReference type="PANTHER" id="PTHR13992">
    <property type="entry name" value="NUCLEAR RECEPTOR CO-REPRESSOR RELATED NCOR"/>
    <property type="match status" value="1"/>
</dbReference>
<feature type="region of interest" description="Disordered" evidence="2">
    <location>
        <begin position="486"/>
        <end position="533"/>
    </location>
</feature>
<keyword evidence="5" id="KW-1185">Reference proteome</keyword>
<feature type="compositionally biased region" description="Low complexity" evidence="2">
    <location>
        <begin position="290"/>
        <end position="303"/>
    </location>
</feature>
<dbReference type="VEuPathDB" id="VectorBase:GMOY001834"/>
<keyword evidence="3" id="KW-0812">Transmembrane</keyword>
<proteinExistence type="inferred from homology"/>
<comment type="similarity">
    <text evidence="1">Belongs to the N-CoR nuclear receptor corepressors family.</text>
</comment>
<keyword evidence="3" id="KW-1133">Transmembrane helix</keyword>
<dbReference type="PANTHER" id="PTHR13992:SF39">
    <property type="entry name" value="SMRTER, ISOFORM G"/>
    <property type="match status" value="1"/>
</dbReference>
<feature type="region of interest" description="Disordered" evidence="2">
    <location>
        <begin position="381"/>
        <end position="464"/>
    </location>
</feature>
<sequence length="562" mass="63987">MPSTSRITDAIQTTTATAGTYRYNNTVLLPSLEQRLQMPPTPSQILSPDIAILPEINSSSLIPTIGQIASVLVSNFRSPPVAATTSSSTIANSTLPSTSLSHHRFHHRSSHHQYQETDLTISSTTSAVSSSSHSSYYPTFNPPDIESLVASSAEEFSNNFRDLSFDVFDDNDNDLFGSPLAFDASENGLWNGHFVPPPPRPPFFVDEPVLTDGLTTCDLCSWAMPTKSTFIFEGTMEKASELGWPLTLTIVSILSALLGAIIMITIVKCRRKKTSHQRSGKCSKHHINSQIQEQQQQQQQQQQLPLPSLDNNRPTTMHNQQLQIFQTNQIDRQLLLRLQIQSQQEQQQEQQQQQQQPQPYSVPTINNQIDNLKQLPLNSHHHYQQQEQEQQQQQQQQQENAKEPQQYHHHPISHPTHNNHYRHHHHHHYHHHHSKQQQKQHDHHQNSTINDNCSTTTTNTTQSNLSSLNVHSKLLDKNLERYLNSDRESEILKRPLPPRPDDIDGDNKSGDERLNDERNESDMPEHYHYEEPYSQKTITKATAMTTTVVVVAAQGNGYTDRK</sequence>
<feature type="compositionally biased region" description="Basic residues" evidence="2">
    <location>
        <begin position="407"/>
        <end position="438"/>
    </location>
</feature>
<dbReference type="EnsemblMetazoa" id="GMOY001834-RA">
    <property type="protein sequence ID" value="GMOY001834-PA"/>
    <property type="gene ID" value="GMOY001834"/>
</dbReference>